<dbReference type="PANTHER" id="PTHR41302:SF2">
    <property type="entry name" value="PRESPORE SPECIFIC TRANSCRIPTIONAL ACTIVATOR RSFA"/>
    <property type="match status" value="1"/>
</dbReference>
<dbReference type="GO" id="GO:0008168">
    <property type="term" value="F:methyltransferase activity"/>
    <property type="evidence" value="ECO:0007669"/>
    <property type="project" value="UniProtKB-KW"/>
</dbReference>
<dbReference type="InterPro" id="IPR014243">
    <property type="entry name" value="RsfA-like"/>
</dbReference>
<dbReference type="GO" id="GO:0032259">
    <property type="term" value="P:methylation"/>
    <property type="evidence" value="ECO:0007669"/>
    <property type="project" value="UniProtKB-KW"/>
</dbReference>
<keyword evidence="2" id="KW-0808">Transferase</keyword>
<dbReference type="AlphaFoldDB" id="A0A2A6E2C4"/>
<reference evidence="2 3" key="1">
    <citation type="submission" date="2016-12" db="EMBL/GenBank/DDBJ databases">
        <title>Candidatus Reconcilibacillus cellulovorans genome.</title>
        <authorList>
            <person name="Kolinko S."/>
            <person name="Wu Y.-W."/>
            <person name="Tachea F."/>
            <person name="Denzel E."/>
            <person name="Hiras J."/>
            <person name="Baecker N."/>
            <person name="Chan L.J."/>
            <person name="Eichorst S.A."/>
            <person name="Frey D."/>
            <person name="Adams P.D."/>
            <person name="Pray T."/>
            <person name="Tanjore D."/>
            <person name="Petzold C.J."/>
            <person name="Gladden J.M."/>
            <person name="Simmons B.A."/>
            <person name="Singer S.W."/>
        </authorList>
    </citation>
    <scope>NUCLEOTIDE SEQUENCE [LARGE SCALE GENOMIC DNA]</scope>
    <source>
        <strain evidence="2">JTherm</strain>
    </source>
</reference>
<keyword evidence="1" id="KW-0175">Coiled coil</keyword>
<feature type="coiled-coil region" evidence="1">
    <location>
        <begin position="113"/>
        <end position="168"/>
    </location>
</feature>
<dbReference type="Proteomes" id="UP000243688">
    <property type="component" value="Unassembled WGS sequence"/>
</dbReference>
<protein>
    <submittedName>
        <fullName evidence="2">Precorrin-3B C(17)-methyltransferase</fullName>
    </submittedName>
</protein>
<dbReference type="EMBL" id="MOXJ01000004">
    <property type="protein sequence ID" value="PDO11174.1"/>
    <property type="molecule type" value="Genomic_DNA"/>
</dbReference>
<proteinExistence type="predicted"/>
<dbReference type="PANTHER" id="PTHR41302">
    <property type="entry name" value="PRESPORE-SPECIFIC TRANSCRIPTIONAL REGULATOR RSFA-RELATED"/>
    <property type="match status" value="1"/>
</dbReference>
<gene>
    <name evidence="2" type="ORF">BLM47_02930</name>
</gene>
<organism evidence="2 3">
    <name type="scientific">Candidatus Reconcilbacillus cellulovorans</name>
    <dbReference type="NCBI Taxonomy" id="1906605"/>
    <lineage>
        <taxon>Bacteria</taxon>
        <taxon>Bacillati</taxon>
        <taxon>Bacillota</taxon>
        <taxon>Bacilli</taxon>
        <taxon>Bacillales</taxon>
        <taxon>Paenibacillaceae</taxon>
        <taxon>Candidatus Reconcilbacillus</taxon>
    </lineage>
</organism>
<dbReference type="NCBIfam" id="TIGR02894">
    <property type="entry name" value="DNA_bind_RsfA"/>
    <property type="match status" value="1"/>
</dbReference>
<name>A0A2A6E2C4_9BACL</name>
<evidence type="ECO:0000256" key="1">
    <source>
        <dbReference type="SAM" id="Coils"/>
    </source>
</evidence>
<comment type="caution">
    <text evidence="2">The sequence shown here is derived from an EMBL/GenBank/DDBJ whole genome shotgun (WGS) entry which is preliminary data.</text>
</comment>
<sequence length="208" mass="24122">MGAARQDAWTEEDDLILAEVTLRHIREGSTQLAAFDEVGERIGRTPAACGFRWNSCVRKRYEEAIRLAKAQRQKLKAMRKKAGALALGAAADAAGNRGTAEDALSLEAVIRFLRRFKQDYQDMSRRFKAMEKELREKNEELEALRREKEELTRRINDVQTDYRMVNDDYRALIQIMDRARKLALLSEEEDEPKARFKMEENGNLERIE</sequence>
<evidence type="ECO:0000313" key="2">
    <source>
        <dbReference type="EMBL" id="PDO11174.1"/>
    </source>
</evidence>
<accession>A0A2A6E2C4</accession>
<dbReference type="Pfam" id="PF13921">
    <property type="entry name" value="Myb_DNA-bind_6"/>
    <property type="match status" value="1"/>
</dbReference>
<keyword evidence="2" id="KW-0489">Methyltransferase</keyword>
<evidence type="ECO:0000313" key="3">
    <source>
        <dbReference type="Proteomes" id="UP000243688"/>
    </source>
</evidence>